<feature type="signal peptide" evidence="2">
    <location>
        <begin position="1"/>
        <end position="20"/>
    </location>
</feature>
<dbReference type="Proteomes" id="UP000005632">
    <property type="component" value="Chromosome"/>
</dbReference>
<keyword evidence="2" id="KW-0732">Signal</keyword>
<dbReference type="PANTHER" id="PTHR42928:SF5">
    <property type="entry name" value="BLR1237 PROTEIN"/>
    <property type="match status" value="1"/>
</dbReference>
<gene>
    <name evidence="3" type="ordered locus">SpiGrapes_0029</name>
</gene>
<dbReference type="Gene3D" id="3.40.190.10">
    <property type="entry name" value="Periplasmic binding protein-like II"/>
    <property type="match status" value="1"/>
</dbReference>
<dbReference type="Gene3D" id="3.40.190.150">
    <property type="entry name" value="Bordetella uptake gene, domain 1"/>
    <property type="match status" value="1"/>
</dbReference>
<organism evidence="3 4">
    <name type="scientific">Sphaerochaeta pleomorpha (strain ATCC BAA-1885 / DSM 22778 / Grapes)</name>
    <dbReference type="NCBI Taxonomy" id="158190"/>
    <lineage>
        <taxon>Bacteria</taxon>
        <taxon>Pseudomonadati</taxon>
        <taxon>Spirochaetota</taxon>
        <taxon>Spirochaetia</taxon>
        <taxon>Spirochaetales</taxon>
        <taxon>Sphaerochaetaceae</taxon>
        <taxon>Sphaerochaeta</taxon>
    </lineage>
</organism>
<dbReference type="eggNOG" id="COG3181">
    <property type="taxonomic scope" value="Bacteria"/>
</dbReference>
<sequence>MRKLFVLISVLALVCGSAFANGTAEVSADTYPSGPVSVIVPYSAGGGTDLVARALVDAAKDSFPKNIAVENRTGGGGAVGMSYAANAKADGSVIGMITVELVTLPHTGTGAGLYYDQFKPIMMVNSAYSAVTVKADAPWNTLNEFLDAAKSKTMKIGNSGVGAIWHLAAAGLAKTANVTFNHIPFDGAAPAITSLLGGHIDAVTVSYAEVASQVAAGNLKVLAVLAPERIAATPDIPTAKELGYDVAIGTWRGLGVPKDTPDAIVNKIYTIFNTAAKSDSFVAFMNKSNNIIDVMDSASFQKKLVVDNDMFKALINELGLKQQ</sequence>
<dbReference type="AlphaFoldDB" id="G8QSJ5"/>
<protein>
    <recommendedName>
        <fullName evidence="5">ABC transporter substrate-binding protein</fullName>
    </recommendedName>
</protein>
<dbReference type="CDD" id="cd07012">
    <property type="entry name" value="PBP2_Bug_TTT"/>
    <property type="match status" value="1"/>
</dbReference>
<name>G8QSJ5_SPHPG</name>
<evidence type="ECO:0000256" key="2">
    <source>
        <dbReference type="SAM" id="SignalP"/>
    </source>
</evidence>
<dbReference type="Pfam" id="PF03401">
    <property type="entry name" value="TctC"/>
    <property type="match status" value="1"/>
</dbReference>
<reference evidence="3 4" key="1">
    <citation type="submission" date="2011-11" db="EMBL/GenBank/DDBJ databases">
        <title>Complete sequence of Spirochaeta sp. grapes.</title>
        <authorList>
            <consortium name="US DOE Joint Genome Institute"/>
            <person name="Lucas S."/>
            <person name="Han J."/>
            <person name="Lapidus A."/>
            <person name="Cheng J.-F."/>
            <person name="Goodwin L."/>
            <person name="Pitluck S."/>
            <person name="Peters L."/>
            <person name="Ovchinnikova G."/>
            <person name="Munk A.C."/>
            <person name="Detter J.C."/>
            <person name="Han C."/>
            <person name="Tapia R."/>
            <person name="Land M."/>
            <person name="Hauser L."/>
            <person name="Kyrpides N."/>
            <person name="Ivanova N."/>
            <person name="Pagani I."/>
            <person name="Ritalahtilisa K."/>
            <person name="Loeffler F."/>
            <person name="Woyke T."/>
        </authorList>
    </citation>
    <scope>NUCLEOTIDE SEQUENCE [LARGE SCALE GENOMIC DNA]</scope>
    <source>
        <strain evidence="4">ATCC BAA-1885 / DSM 22778 / Grapes</strain>
    </source>
</reference>
<dbReference type="InterPro" id="IPR005064">
    <property type="entry name" value="BUG"/>
</dbReference>
<accession>G8QSJ5</accession>
<comment type="similarity">
    <text evidence="1">Belongs to the UPF0065 (bug) family.</text>
</comment>
<evidence type="ECO:0008006" key="5">
    <source>
        <dbReference type="Google" id="ProtNLM"/>
    </source>
</evidence>
<dbReference type="HOGENOM" id="CLU_045683_1_1_12"/>
<dbReference type="PIRSF" id="PIRSF017082">
    <property type="entry name" value="YflP"/>
    <property type="match status" value="1"/>
</dbReference>
<evidence type="ECO:0000313" key="4">
    <source>
        <dbReference type="Proteomes" id="UP000005632"/>
    </source>
</evidence>
<dbReference type="RefSeq" id="WP_014268743.1">
    <property type="nucleotide sequence ID" value="NC_016633.1"/>
</dbReference>
<dbReference type="EMBL" id="CP003155">
    <property type="protein sequence ID" value="AEV27894.1"/>
    <property type="molecule type" value="Genomic_DNA"/>
</dbReference>
<evidence type="ECO:0000313" key="3">
    <source>
        <dbReference type="EMBL" id="AEV27894.1"/>
    </source>
</evidence>
<dbReference type="SUPFAM" id="SSF53850">
    <property type="entry name" value="Periplasmic binding protein-like II"/>
    <property type="match status" value="1"/>
</dbReference>
<dbReference type="KEGG" id="sgp:SpiGrapes_0029"/>
<feature type="chain" id="PRO_5003514211" description="ABC transporter substrate-binding protein" evidence="2">
    <location>
        <begin position="21"/>
        <end position="323"/>
    </location>
</feature>
<dbReference type="PANTHER" id="PTHR42928">
    <property type="entry name" value="TRICARBOXYLATE-BINDING PROTEIN"/>
    <property type="match status" value="1"/>
</dbReference>
<dbReference type="STRING" id="158190.SpiGrapes_0029"/>
<keyword evidence="4" id="KW-1185">Reference proteome</keyword>
<dbReference type="InterPro" id="IPR042100">
    <property type="entry name" value="Bug_dom1"/>
</dbReference>
<proteinExistence type="inferred from homology"/>
<evidence type="ECO:0000256" key="1">
    <source>
        <dbReference type="ARBA" id="ARBA00006987"/>
    </source>
</evidence>
<dbReference type="OrthoDB" id="8880247at2"/>